<dbReference type="AlphaFoldDB" id="A0A1F8AD38"/>
<sequence length="89" mass="9825">MKLTSIAVALFLSLFVNASPIADAEDNAAAALEARSVKCRFKHYGWKNVQCFTQGGDWEHSWFEVGKNTAINAKNLDMTTCNIKDIPSC</sequence>
<protein>
    <submittedName>
        <fullName evidence="2">Uncharacterized protein</fullName>
    </submittedName>
</protein>
<keyword evidence="3" id="KW-1185">Reference proteome</keyword>
<organism evidence="2 3">
    <name type="scientific">Aspergillus bombycis</name>
    <dbReference type="NCBI Taxonomy" id="109264"/>
    <lineage>
        <taxon>Eukaryota</taxon>
        <taxon>Fungi</taxon>
        <taxon>Dikarya</taxon>
        <taxon>Ascomycota</taxon>
        <taxon>Pezizomycotina</taxon>
        <taxon>Eurotiomycetes</taxon>
        <taxon>Eurotiomycetidae</taxon>
        <taxon>Eurotiales</taxon>
        <taxon>Aspergillaceae</taxon>
        <taxon>Aspergillus</taxon>
    </lineage>
</organism>
<reference evidence="2 3" key="1">
    <citation type="journal article" date="2016" name="Genome Biol. Evol.">
        <title>Draft genome sequence of an aflatoxigenic Aspergillus species, A. bombycis.</title>
        <authorList>
            <person name="Moore G.G."/>
            <person name="Mack B.M."/>
            <person name="Beltz S.B."/>
            <person name="Gilbert M.K."/>
        </authorList>
    </citation>
    <scope>NUCLEOTIDE SEQUENCE [LARGE SCALE GENOMIC DNA]</scope>
    <source>
        <strain evidence="3">NRRL 26010</strain>
    </source>
</reference>
<feature type="signal peptide" evidence="1">
    <location>
        <begin position="1"/>
        <end position="18"/>
    </location>
</feature>
<comment type="caution">
    <text evidence="2">The sequence shown here is derived from an EMBL/GenBank/DDBJ whole genome shotgun (WGS) entry which is preliminary data.</text>
</comment>
<dbReference type="EMBL" id="LYCR01000010">
    <property type="protein sequence ID" value="OGM49258.1"/>
    <property type="molecule type" value="Genomic_DNA"/>
</dbReference>
<dbReference type="OrthoDB" id="4476213at2759"/>
<gene>
    <name evidence="2" type="ORF">ABOM_004069</name>
</gene>
<proteinExistence type="predicted"/>
<keyword evidence="1" id="KW-0732">Signal</keyword>
<accession>A0A1F8AD38</accession>
<dbReference type="RefSeq" id="XP_022392975.1">
    <property type="nucleotide sequence ID" value="XM_022531199.1"/>
</dbReference>
<name>A0A1F8AD38_9EURO</name>
<dbReference type="GeneID" id="34447459"/>
<evidence type="ECO:0000313" key="2">
    <source>
        <dbReference type="EMBL" id="OGM49258.1"/>
    </source>
</evidence>
<evidence type="ECO:0000313" key="3">
    <source>
        <dbReference type="Proteomes" id="UP000179179"/>
    </source>
</evidence>
<feature type="chain" id="PRO_5009534815" evidence="1">
    <location>
        <begin position="19"/>
        <end position="89"/>
    </location>
</feature>
<dbReference type="Proteomes" id="UP000179179">
    <property type="component" value="Unassembled WGS sequence"/>
</dbReference>
<evidence type="ECO:0000256" key="1">
    <source>
        <dbReference type="SAM" id="SignalP"/>
    </source>
</evidence>